<name>A0ABX2W701_9ENTR</name>
<dbReference type="RefSeq" id="WP_064545985.1">
    <property type="nucleotide sequence ID" value="NZ_LXEQ01000045.1"/>
</dbReference>
<gene>
    <name evidence="2" type="ORF">M976_02890</name>
</gene>
<evidence type="ECO:0000313" key="3">
    <source>
        <dbReference type="Proteomes" id="UP000078407"/>
    </source>
</evidence>
<evidence type="ECO:0000259" key="1">
    <source>
        <dbReference type="Pfam" id="PF12571"/>
    </source>
</evidence>
<evidence type="ECO:0000313" key="2">
    <source>
        <dbReference type="EMBL" id="OAT26729.1"/>
    </source>
</evidence>
<feature type="domain" description="Phage tail fibre protein N-terminal" evidence="1">
    <location>
        <begin position="1"/>
        <end position="140"/>
    </location>
</feature>
<sequence>MSEYYSIITDAGAALEAAAAAGGPPVALTQFAVGDGGGAVVIPNPSQVALVNEVYRGSLSSLTTGEQPNVLVAQGIIPMESGGYTIREVGIFTQDGTLYSVSNYPDQVKPEPDSGYAAKLGIEYLLQVSSTSDITLIVSPQDYLTEERANTLYLRIDNNLSEIAAAGAEAQQASRDHLGLGSASTHDAQETVTDATAGRLLINGGWGLGGVGLWIADGTDLHAYFPTAASGFYSSGNAVINSALTNQTIDYIWIKHGEIGTLIEIGYDGRVATQVNSTVGGWFGGIVYSTLNKPTAGDINAVAKTGDTMTGALGMEFNTSGWPGAGAIADQLANGMAPLVNHIYSASGDVYLPLTKAITQSTEFGYASSIDFGIARSNTNKFAQPCITAVNDRGEIKQWVFETNGNAGNQGVIYMPDGNILGSAFYAGNLLSHLGVLVNDVSLGANVWQPRTTGDDNSSDQQVPPGHTMIGLATSPFDSSDTVTGIYYKPIQKYVSGSWVIING</sequence>
<dbReference type="Pfam" id="PF12571">
    <property type="entry name" value="Phage_tail_fib"/>
    <property type="match status" value="1"/>
</dbReference>
<keyword evidence="3" id="KW-1185">Reference proteome</keyword>
<reference evidence="2 3" key="1">
    <citation type="submission" date="2016-04" db="EMBL/GenBank/DDBJ databases">
        <title>ATOL: Assembling a taxonomically balanced genome-scale reconstruction of the evolutionary history of the Enterobacteriaceae.</title>
        <authorList>
            <person name="Plunkett G.III."/>
            <person name="Neeno-Eckwall E.C."/>
            <person name="Glasner J.D."/>
            <person name="Perna N.T."/>
        </authorList>
    </citation>
    <scope>NUCLEOTIDE SEQUENCE [LARGE SCALE GENOMIC DNA]</scope>
    <source>
        <strain evidence="2 3">ATCC 51602</strain>
    </source>
</reference>
<dbReference type="InterPro" id="IPR022225">
    <property type="entry name" value="Phage_tail_fibre_N"/>
</dbReference>
<organism evidence="2 3">
    <name type="scientific">Buttiauxella ferragutiae ATCC 51602</name>
    <dbReference type="NCBI Taxonomy" id="1354252"/>
    <lineage>
        <taxon>Bacteria</taxon>
        <taxon>Pseudomonadati</taxon>
        <taxon>Pseudomonadota</taxon>
        <taxon>Gammaproteobacteria</taxon>
        <taxon>Enterobacterales</taxon>
        <taxon>Enterobacteriaceae</taxon>
        <taxon>Buttiauxella</taxon>
    </lineage>
</organism>
<dbReference type="InterPro" id="IPR051934">
    <property type="entry name" value="Phage_Tail_Fiber_Structural"/>
</dbReference>
<protein>
    <submittedName>
        <fullName evidence="2">Tail fiber protein</fullName>
    </submittedName>
</protein>
<comment type="caution">
    <text evidence="2">The sequence shown here is derived from an EMBL/GenBank/DDBJ whole genome shotgun (WGS) entry which is preliminary data.</text>
</comment>
<dbReference type="PANTHER" id="PTHR35191">
    <property type="entry name" value="PROPHAGE SIDE TAIL FIBER PROTEIN HOMOLOG STFQ-RELATED"/>
    <property type="match status" value="1"/>
</dbReference>
<dbReference type="PANTHER" id="PTHR35191:SF1">
    <property type="entry name" value="PROPHAGE SIDE TAIL FIBER PROTEIN HOMOLOG STFQ-RELATED"/>
    <property type="match status" value="1"/>
</dbReference>
<dbReference type="Proteomes" id="UP000078407">
    <property type="component" value="Unassembled WGS sequence"/>
</dbReference>
<accession>A0ABX2W701</accession>
<proteinExistence type="predicted"/>
<dbReference type="EMBL" id="LXEQ01000045">
    <property type="protein sequence ID" value="OAT26729.1"/>
    <property type="molecule type" value="Genomic_DNA"/>
</dbReference>